<sequence length="148" mass="16663">MSLRSLAQHTVTNPNLADWVNFSDSFPETLCNDDVGFIMKCHELAEKVSQLRPELSPTDVARLCLMILNQEVNPSRLDDPAVLNSVWQNVSFRFEAATDQHAAVSHELDTLMNDGPVEFSPDQLWTLLRAVKVQGQMLDLYTKDVSFA</sequence>
<evidence type="ECO:0000313" key="1">
    <source>
        <dbReference type="EMBL" id="KLU06047.1"/>
    </source>
</evidence>
<dbReference type="RefSeq" id="WP_236696127.1">
    <property type="nucleotide sequence ID" value="NZ_LECT01000016.1"/>
</dbReference>
<protein>
    <submittedName>
        <fullName evidence="1">Uncharacterized protein</fullName>
    </submittedName>
</protein>
<gene>
    <name evidence="1" type="ORF">RISK_001898</name>
</gene>
<comment type="caution">
    <text evidence="1">The sequence shown here is derived from an EMBL/GenBank/DDBJ whole genome shotgun (WGS) entry which is preliminary data.</text>
</comment>
<dbReference type="EMBL" id="LECT01000016">
    <property type="protein sequence ID" value="KLU06047.1"/>
    <property type="molecule type" value="Genomic_DNA"/>
</dbReference>
<name>A0A0J1BHP0_RHOIS</name>
<evidence type="ECO:0000313" key="2">
    <source>
        <dbReference type="Proteomes" id="UP000036367"/>
    </source>
</evidence>
<dbReference type="PATRIC" id="fig|595434.4.peg.1818"/>
<dbReference type="AlphaFoldDB" id="A0A0J1BHP0"/>
<proteinExistence type="predicted"/>
<reference evidence="1" key="1">
    <citation type="submission" date="2015-05" db="EMBL/GenBank/DDBJ databases">
        <title>Permanent draft genome of Rhodopirellula islandicus K833.</title>
        <authorList>
            <person name="Kizina J."/>
            <person name="Richter M."/>
            <person name="Glockner F.O."/>
            <person name="Harder J."/>
        </authorList>
    </citation>
    <scope>NUCLEOTIDE SEQUENCE [LARGE SCALE GENOMIC DNA]</scope>
    <source>
        <strain evidence="1">K833</strain>
    </source>
</reference>
<organism evidence="1 2">
    <name type="scientific">Rhodopirellula islandica</name>
    <dbReference type="NCBI Taxonomy" id="595434"/>
    <lineage>
        <taxon>Bacteria</taxon>
        <taxon>Pseudomonadati</taxon>
        <taxon>Planctomycetota</taxon>
        <taxon>Planctomycetia</taxon>
        <taxon>Pirellulales</taxon>
        <taxon>Pirellulaceae</taxon>
        <taxon>Rhodopirellula</taxon>
    </lineage>
</organism>
<dbReference type="STRING" id="595434.RISK_001898"/>
<keyword evidence="2" id="KW-1185">Reference proteome</keyword>
<dbReference type="Proteomes" id="UP000036367">
    <property type="component" value="Unassembled WGS sequence"/>
</dbReference>
<accession>A0A0J1BHP0</accession>